<dbReference type="RefSeq" id="WP_018979641.1">
    <property type="nucleotide sequence ID" value="NZ_BAQD01000001.1"/>
</dbReference>
<evidence type="ECO:0000256" key="1">
    <source>
        <dbReference type="SAM" id="Phobius"/>
    </source>
</evidence>
<dbReference type="Proteomes" id="UP001062901">
    <property type="component" value="Unassembled WGS sequence"/>
</dbReference>
<comment type="caution">
    <text evidence="2">The sequence shown here is derived from an EMBL/GenBank/DDBJ whole genome shotgun (WGS) entry which is preliminary data.</text>
</comment>
<protein>
    <recommendedName>
        <fullName evidence="4">Copper resistance protein D domain-containing protein</fullName>
    </recommendedName>
</protein>
<keyword evidence="1" id="KW-0812">Transmembrane</keyword>
<name>A0ABQ0NVX1_9PROT</name>
<accession>A0ABQ0NVX1</accession>
<feature type="transmembrane region" description="Helical" evidence="1">
    <location>
        <begin position="82"/>
        <end position="106"/>
    </location>
</feature>
<keyword evidence="3" id="KW-1185">Reference proteome</keyword>
<feature type="transmembrane region" description="Helical" evidence="1">
    <location>
        <begin position="6"/>
        <end position="29"/>
    </location>
</feature>
<reference evidence="2" key="1">
    <citation type="submission" date="2013-04" db="EMBL/GenBank/DDBJ databases">
        <title>The genome sequencing project of 58 acetic acid bacteria.</title>
        <authorList>
            <person name="Okamoto-Kainuma A."/>
            <person name="Ishikawa M."/>
            <person name="Umino S."/>
            <person name="Koizumi Y."/>
            <person name="Shiwa Y."/>
            <person name="Yoshikawa H."/>
            <person name="Matsutani M."/>
            <person name="Matsushita K."/>
        </authorList>
    </citation>
    <scope>NUCLEOTIDE SEQUENCE</scope>
    <source>
        <strain evidence="2">DSM 15669</strain>
    </source>
</reference>
<gene>
    <name evidence="2" type="ORF">AA15669_0072</name>
</gene>
<keyword evidence="1" id="KW-0472">Membrane</keyword>
<keyword evidence="1" id="KW-1133">Transmembrane helix</keyword>
<feature type="transmembrane region" description="Helical" evidence="1">
    <location>
        <begin position="127"/>
        <end position="145"/>
    </location>
</feature>
<proteinExistence type="predicted"/>
<evidence type="ECO:0000313" key="3">
    <source>
        <dbReference type="Proteomes" id="UP001062901"/>
    </source>
</evidence>
<evidence type="ECO:0000313" key="2">
    <source>
        <dbReference type="EMBL" id="GBQ04640.1"/>
    </source>
</evidence>
<organism evidence="2 3">
    <name type="scientific">Saccharibacter floricola DSM 15669</name>
    <dbReference type="NCBI Taxonomy" id="1123227"/>
    <lineage>
        <taxon>Bacteria</taxon>
        <taxon>Pseudomonadati</taxon>
        <taxon>Pseudomonadota</taxon>
        <taxon>Alphaproteobacteria</taxon>
        <taxon>Acetobacterales</taxon>
        <taxon>Acetobacteraceae</taxon>
        <taxon>Saccharibacter</taxon>
    </lineage>
</organism>
<sequence length="147" mass="16613">MLISIVWSLVLALHLLCMAYWVGGAFYCLQLRRATRLLEPAQATTVLLQSYSRYLRALWHVVPLAFITGIALFVRAGGHLPWPYHLMSFCGVMMAIAFLTMFFGPLKTARRAIRPQPQTFVSLHRRTAIMLFWGIIAVLSGSFGHGF</sequence>
<feature type="transmembrane region" description="Helical" evidence="1">
    <location>
        <begin position="57"/>
        <end position="76"/>
    </location>
</feature>
<dbReference type="EMBL" id="BAQD01000001">
    <property type="protein sequence ID" value="GBQ04640.1"/>
    <property type="molecule type" value="Genomic_DNA"/>
</dbReference>
<evidence type="ECO:0008006" key="4">
    <source>
        <dbReference type="Google" id="ProtNLM"/>
    </source>
</evidence>